<evidence type="ECO:0000313" key="1">
    <source>
        <dbReference type="EMBL" id="SFQ31935.1"/>
    </source>
</evidence>
<gene>
    <name evidence="1" type="ORF">SAMN05216190_1634</name>
</gene>
<dbReference type="EMBL" id="FOWX01000063">
    <property type="protein sequence ID" value="SFQ31935.1"/>
    <property type="molecule type" value="Genomic_DNA"/>
</dbReference>
<keyword evidence="2" id="KW-1185">Reference proteome</keyword>
<dbReference type="STRING" id="289003.SAMN05216190_1634"/>
<organism evidence="1 2">
    <name type="scientific">Pseudomonas borbori</name>
    <dbReference type="NCBI Taxonomy" id="289003"/>
    <lineage>
        <taxon>Bacteria</taxon>
        <taxon>Pseudomonadati</taxon>
        <taxon>Pseudomonadota</taxon>
        <taxon>Gammaproteobacteria</taxon>
        <taxon>Pseudomonadales</taxon>
        <taxon>Pseudomonadaceae</taxon>
        <taxon>Pseudomonas</taxon>
    </lineage>
</organism>
<dbReference type="Proteomes" id="UP000198784">
    <property type="component" value="Unassembled WGS sequence"/>
</dbReference>
<dbReference type="AlphaFoldDB" id="A0A1I5XIX8"/>
<sequence length="176" mass="19778">MLPDIDIRLYNVIKAIEQVILPSIPKDEKLAQEQASLSVGHIKLVLEQWRFAGDFERGSLMGLVALSDRLLEEASSQIVPQLREELIEKVSEIKNSSNESYEVSTSFVRSLGNLIDKVILQDDTTSPLPVQIMNAVLDYGEIQAKRERVWFKGNGLDPDRHTLPDIADIIGLKKPD</sequence>
<dbReference type="OrthoDB" id="4761345at2"/>
<protein>
    <submittedName>
        <fullName evidence="1">Uncharacterized protein</fullName>
    </submittedName>
</protein>
<reference evidence="2" key="1">
    <citation type="submission" date="2016-10" db="EMBL/GenBank/DDBJ databases">
        <authorList>
            <person name="Varghese N."/>
            <person name="Submissions S."/>
        </authorList>
    </citation>
    <scope>NUCLEOTIDE SEQUENCE [LARGE SCALE GENOMIC DNA]</scope>
    <source>
        <strain evidence="2">DSM 17834</strain>
    </source>
</reference>
<name>A0A1I5XIX8_9PSED</name>
<accession>A0A1I5XIX8</accession>
<proteinExistence type="predicted"/>
<evidence type="ECO:0000313" key="2">
    <source>
        <dbReference type="Proteomes" id="UP000198784"/>
    </source>
</evidence>
<dbReference type="RefSeq" id="WP_090506027.1">
    <property type="nucleotide sequence ID" value="NZ_FOWX01000063.1"/>
</dbReference>